<comment type="caution">
    <text evidence="2">The sequence shown here is derived from an EMBL/GenBank/DDBJ whole genome shotgun (WGS) entry which is preliminary data.</text>
</comment>
<dbReference type="Proteomes" id="UP001273166">
    <property type="component" value="Unassembled WGS sequence"/>
</dbReference>
<dbReference type="EMBL" id="JAUDZG010000003">
    <property type="protein sequence ID" value="KAK3306738.1"/>
    <property type="molecule type" value="Genomic_DNA"/>
</dbReference>
<keyword evidence="3" id="KW-1185">Reference proteome</keyword>
<dbReference type="GeneID" id="87889132"/>
<reference evidence="2" key="2">
    <citation type="submission" date="2023-06" db="EMBL/GenBank/DDBJ databases">
        <authorList>
            <consortium name="Lawrence Berkeley National Laboratory"/>
            <person name="Mondo S.J."/>
            <person name="Hensen N."/>
            <person name="Bonometti L."/>
            <person name="Westerberg I."/>
            <person name="Brannstrom I.O."/>
            <person name="Guillou S."/>
            <person name="Cros-Aarteil S."/>
            <person name="Calhoun S."/>
            <person name="Haridas S."/>
            <person name="Kuo A."/>
            <person name="Pangilinan J."/>
            <person name="Riley R."/>
            <person name="Labutti K."/>
            <person name="Andreopoulos B."/>
            <person name="Lipzen A."/>
            <person name="Chen C."/>
            <person name="Yanf M."/>
            <person name="Daum C."/>
            <person name="Ng V."/>
            <person name="Clum A."/>
            <person name="Steindorff A."/>
            <person name="Ohm R."/>
            <person name="Martin F."/>
            <person name="Silar P."/>
            <person name="Natvig D."/>
            <person name="Lalanne C."/>
            <person name="Gautier V."/>
            <person name="Ament-Velasquez S.L."/>
            <person name="Kruys A."/>
            <person name="Hutchinson M.I."/>
            <person name="Powell A.J."/>
            <person name="Barry K."/>
            <person name="Miller A.N."/>
            <person name="Grigoriev I.V."/>
            <person name="Debuchy R."/>
            <person name="Gladieux P."/>
            <person name="Thoren M.H."/>
            <person name="Johannesson H."/>
        </authorList>
    </citation>
    <scope>NUCLEOTIDE SEQUENCE</scope>
    <source>
        <strain evidence="2">CBS 333.67</strain>
    </source>
</reference>
<proteinExistence type="predicted"/>
<reference evidence="2" key="1">
    <citation type="journal article" date="2023" name="Mol. Phylogenet. Evol.">
        <title>Genome-scale phylogeny and comparative genomics of the fungal order Sordariales.</title>
        <authorList>
            <person name="Hensen N."/>
            <person name="Bonometti L."/>
            <person name="Westerberg I."/>
            <person name="Brannstrom I.O."/>
            <person name="Guillou S."/>
            <person name="Cros-Aarteil S."/>
            <person name="Calhoun S."/>
            <person name="Haridas S."/>
            <person name="Kuo A."/>
            <person name="Mondo S."/>
            <person name="Pangilinan J."/>
            <person name="Riley R."/>
            <person name="LaButti K."/>
            <person name="Andreopoulos B."/>
            <person name="Lipzen A."/>
            <person name="Chen C."/>
            <person name="Yan M."/>
            <person name="Daum C."/>
            <person name="Ng V."/>
            <person name="Clum A."/>
            <person name="Steindorff A."/>
            <person name="Ohm R.A."/>
            <person name="Martin F."/>
            <person name="Silar P."/>
            <person name="Natvig D.O."/>
            <person name="Lalanne C."/>
            <person name="Gautier V."/>
            <person name="Ament-Velasquez S.L."/>
            <person name="Kruys A."/>
            <person name="Hutchinson M.I."/>
            <person name="Powell A.J."/>
            <person name="Barry K."/>
            <person name="Miller A.N."/>
            <person name="Grigoriev I.V."/>
            <person name="Debuchy R."/>
            <person name="Gladieux P."/>
            <person name="Hiltunen Thoren M."/>
            <person name="Johannesson H."/>
        </authorList>
    </citation>
    <scope>NUCLEOTIDE SEQUENCE</scope>
    <source>
        <strain evidence="2">CBS 333.67</strain>
    </source>
</reference>
<feature type="chain" id="PRO_5042530888" description="Secreted protein" evidence="1">
    <location>
        <begin position="18"/>
        <end position="210"/>
    </location>
</feature>
<protein>
    <recommendedName>
        <fullName evidence="4">Secreted protein</fullName>
    </recommendedName>
</protein>
<dbReference type="PANTHER" id="PTHR35605">
    <property type="entry name" value="ECP2 EFFECTOR PROTEIN DOMAIN-CONTAINING PROTEIN-RELATED"/>
    <property type="match status" value="1"/>
</dbReference>
<evidence type="ECO:0000256" key="1">
    <source>
        <dbReference type="SAM" id="SignalP"/>
    </source>
</evidence>
<name>A0AAJ0M2P6_9PEZI</name>
<accession>A0AAJ0M2P6</accession>
<evidence type="ECO:0000313" key="2">
    <source>
        <dbReference type="EMBL" id="KAK3306738.1"/>
    </source>
</evidence>
<evidence type="ECO:0000313" key="3">
    <source>
        <dbReference type="Proteomes" id="UP001273166"/>
    </source>
</evidence>
<evidence type="ECO:0008006" key="4">
    <source>
        <dbReference type="Google" id="ProtNLM"/>
    </source>
</evidence>
<dbReference type="RefSeq" id="XP_062722518.1">
    <property type="nucleotide sequence ID" value="XM_062870303.1"/>
</dbReference>
<feature type="signal peptide" evidence="1">
    <location>
        <begin position="1"/>
        <end position="17"/>
    </location>
</feature>
<keyword evidence="1" id="KW-0732">Signal</keyword>
<sequence length="210" mass="23544">MKISLSALSCIFYGTLSIALLSPSRIHNETVPRRRPLSVFACDERCIENYRKRLSIRDDEASTTESKLNPADWMRILEAILADRHDIMLKDLSPVQLRAFNGKIECGMQFGKRAIAKTIQGQVRTLDKRGGICHVEARTCLRLACARGGAITWCNDGDKPVARQCRDIATDAKSVMARCKHGHPKHGIIWTRGQIRDSDTTRVLVNKALC</sequence>
<gene>
    <name evidence="2" type="ORF">B0T15DRAFT_552707</name>
</gene>
<dbReference type="PANTHER" id="PTHR35605:SF1">
    <property type="entry name" value="ECP2 EFFECTOR PROTEIN DOMAIN-CONTAINING PROTEIN-RELATED"/>
    <property type="match status" value="1"/>
</dbReference>
<organism evidence="2 3">
    <name type="scientific">Chaetomium strumarium</name>
    <dbReference type="NCBI Taxonomy" id="1170767"/>
    <lineage>
        <taxon>Eukaryota</taxon>
        <taxon>Fungi</taxon>
        <taxon>Dikarya</taxon>
        <taxon>Ascomycota</taxon>
        <taxon>Pezizomycotina</taxon>
        <taxon>Sordariomycetes</taxon>
        <taxon>Sordariomycetidae</taxon>
        <taxon>Sordariales</taxon>
        <taxon>Chaetomiaceae</taxon>
        <taxon>Chaetomium</taxon>
    </lineage>
</organism>
<dbReference type="AlphaFoldDB" id="A0AAJ0M2P6"/>